<dbReference type="AlphaFoldDB" id="A0A5M3MJM1"/>
<evidence type="ECO:0000313" key="1">
    <source>
        <dbReference type="EMBL" id="EIW79438.1"/>
    </source>
</evidence>
<keyword evidence="2" id="KW-1185">Reference proteome</keyword>
<dbReference type="KEGG" id="cput:CONPUDRAFT_154858"/>
<proteinExistence type="predicted"/>
<dbReference type="EMBL" id="JH711580">
    <property type="protein sequence ID" value="EIW79438.1"/>
    <property type="molecule type" value="Genomic_DNA"/>
</dbReference>
<reference evidence="2" key="1">
    <citation type="journal article" date="2012" name="Science">
        <title>The Paleozoic origin of enzymatic lignin decomposition reconstructed from 31 fungal genomes.</title>
        <authorList>
            <person name="Floudas D."/>
            <person name="Binder M."/>
            <person name="Riley R."/>
            <person name="Barry K."/>
            <person name="Blanchette R.A."/>
            <person name="Henrissat B."/>
            <person name="Martinez A.T."/>
            <person name="Otillar R."/>
            <person name="Spatafora J.W."/>
            <person name="Yadav J.S."/>
            <person name="Aerts A."/>
            <person name="Benoit I."/>
            <person name="Boyd A."/>
            <person name="Carlson A."/>
            <person name="Copeland A."/>
            <person name="Coutinho P.M."/>
            <person name="de Vries R.P."/>
            <person name="Ferreira P."/>
            <person name="Findley K."/>
            <person name="Foster B."/>
            <person name="Gaskell J."/>
            <person name="Glotzer D."/>
            <person name="Gorecki P."/>
            <person name="Heitman J."/>
            <person name="Hesse C."/>
            <person name="Hori C."/>
            <person name="Igarashi K."/>
            <person name="Jurgens J.A."/>
            <person name="Kallen N."/>
            <person name="Kersten P."/>
            <person name="Kohler A."/>
            <person name="Kuees U."/>
            <person name="Kumar T.K.A."/>
            <person name="Kuo A."/>
            <person name="LaButti K."/>
            <person name="Larrondo L.F."/>
            <person name="Lindquist E."/>
            <person name="Ling A."/>
            <person name="Lombard V."/>
            <person name="Lucas S."/>
            <person name="Lundell T."/>
            <person name="Martin R."/>
            <person name="McLaughlin D.J."/>
            <person name="Morgenstern I."/>
            <person name="Morin E."/>
            <person name="Murat C."/>
            <person name="Nagy L.G."/>
            <person name="Nolan M."/>
            <person name="Ohm R.A."/>
            <person name="Patyshakuliyeva A."/>
            <person name="Rokas A."/>
            <person name="Ruiz-Duenas F.J."/>
            <person name="Sabat G."/>
            <person name="Salamov A."/>
            <person name="Samejima M."/>
            <person name="Schmutz J."/>
            <person name="Slot J.C."/>
            <person name="St John F."/>
            <person name="Stenlid J."/>
            <person name="Sun H."/>
            <person name="Sun S."/>
            <person name="Syed K."/>
            <person name="Tsang A."/>
            <person name="Wiebenga A."/>
            <person name="Young D."/>
            <person name="Pisabarro A."/>
            <person name="Eastwood D.C."/>
            <person name="Martin F."/>
            <person name="Cullen D."/>
            <person name="Grigoriev I.V."/>
            <person name="Hibbett D.S."/>
        </authorList>
    </citation>
    <scope>NUCLEOTIDE SEQUENCE [LARGE SCALE GENOMIC DNA]</scope>
    <source>
        <strain evidence="2">RWD-64-598 SS2</strain>
    </source>
</reference>
<sequence>MSRLSSVSTCNMCEGPTNICTAPSLELNNISNHDDLMHILYGWSRVELSIQFSDGFYDVFVERALQDDSVTTFGGELKYLMIVPCLASPNMLRRLLEKEDVYLTDLSVGPLTHPMNSDEEEVMKEVAESFMWC</sequence>
<evidence type="ECO:0000313" key="2">
    <source>
        <dbReference type="Proteomes" id="UP000053558"/>
    </source>
</evidence>
<organism evidence="1 2">
    <name type="scientific">Coniophora puteana (strain RWD-64-598)</name>
    <name type="common">Brown rot fungus</name>
    <dbReference type="NCBI Taxonomy" id="741705"/>
    <lineage>
        <taxon>Eukaryota</taxon>
        <taxon>Fungi</taxon>
        <taxon>Dikarya</taxon>
        <taxon>Basidiomycota</taxon>
        <taxon>Agaricomycotina</taxon>
        <taxon>Agaricomycetes</taxon>
        <taxon>Agaricomycetidae</taxon>
        <taxon>Boletales</taxon>
        <taxon>Coniophorineae</taxon>
        <taxon>Coniophoraceae</taxon>
        <taxon>Coniophora</taxon>
    </lineage>
</organism>
<comment type="caution">
    <text evidence="1">The sequence shown here is derived from an EMBL/GenBank/DDBJ whole genome shotgun (WGS) entry which is preliminary data.</text>
</comment>
<name>A0A5M3MJM1_CONPW</name>
<dbReference type="GeneID" id="19203340"/>
<protein>
    <submittedName>
        <fullName evidence="1">Uncharacterized protein</fullName>
    </submittedName>
</protein>
<accession>A0A5M3MJM1</accession>
<gene>
    <name evidence="1" type="ORF">CONPUDRAFT_154858</name>
</gene>
<dbReference type="RefSeq" id="XP_007769859.1">
    <property type="nucleotide sequence ID" value="XM_007771669.1"/>
</dbReference>
<dbReference type="Proteomes" id="UP000053558">
    <property type="component" value="Unassembled WGS sequence"/>
</dbReference>